<accession>A0A7G9YB90</accession>
<name>A0A7G9YB90_9EURY</name>
<dbReference type="AlphaFoldDB" id="A0A7G9YB90"/>
<evidence type="ECO:0000259" key="1">
    <source>
        <dbReference type="Pfam" id="PF00535"/>
    </source>
</evidence>
<dbReference type="EMBL" id="MT631218">
    <property type="protein sequence ID" value="QNO46804.1"/>
    <property type="molecule type" value="Genomic_DNA"/>
</dbReference>
<dbReference type="PANTHER" id="PTHR43685">
    <property type="entry name" value="GLYCOSYLTRANSFERASE"/>
    <property type="match status" value="1"/>
</dbReference>
<dbReference type="InterPro" id="IPR050834">
    <property type="entry name" value="Glycosyltransf_2"/>
</dbReference>
<dbReference type="EMBL" id="MT631090">
    <property type="protein sequence ID" value="QNO45274.1"/>
    <property type="molecule type" value="Genomic_DNA"/>
</dbReference>
<dbReference type="InterPro" id="IPR029044">
    <property type="entry name" value="Nucleotide-diphossugar_trans"/>
</dbReference>
<organism evidence="2">
    <name type="scientific">Candidatus Methanogaster sp. ANME-2c ERB4</name>
    <dbReference type="NCBI Taxonomy" id="2759911"/>
    <lineage>
        <taxon>Archaea</taxon>
        <taxon>Methanobacteriati</taxon>
        <taxon>Methanobacteriota</taxon>
        <taxon>Stenosarchaea group</taxon>
        <taxon>Methanomicrobia</taxon>
        <taxon>Methanosarcinales</taxon>
        <taxon>ANME-2 cluster</taxon>
        <taxon>Candidatus Methanogasteraceae</taxon>
        <taxon>Candidatus Methanogaster</taxon>
    </lineage>
</organism>
<dbReference type="PANTHER" id="PTHR43685:SF2">
    <property type="entry name" value="GLYCOSYLTRANSFERASE 2-LIKE DOMAIN-CONTAINING PROTEIN"/>
    <property type="match status" value="1"/>
</dbReference>
<gene>
    <name evidence="3" type="ORF">FAOAFBCF_00002</name>
    <name evidence="2" type="ORF">GHMBFEBI_00008</name>
</gene>
<evidence type="ECO:0000313" key="3">
    <source>
        <dbReference type="EMBL" id="QNO46804.1"/>
    </source>
</evidence>
<protein>
    <recommendedName>
        <fullName evidence="1">Glycosyltransferase 2-like domain-containing protein</fullName>
    </recommendedName>
</protein>
<sequence length="317" mass="36429">MTLSLLICTHNRADLLWRTIFFLNEAKRPREANVEIFVVANACSDNTIRWLRSYQQVARDDRMLPLRWVEEPTPGKSHALNRAIAHLTTSVVAFVDDDHRVDPNYLVAIHSAVHTYPEVTMFCGRILPDWDGSEPDWVHDTGPYRIYPLPVPRFDQGKKSYEIRLGGPVPGGGNLILRRDVFDRVGCFSTQFGPHGHDLAGGEDSDFVLRALAMDERLSYVPDVVQYHYVDLSRFHLSYMMRKSYQRSRAVTRIRKHTDSVIPFYLWRKTATYLAKAACSLSWPRTRFYLVRLAAALGEMRGRREASLSSRDSGLKE</sequence>
<dbReference type="SUPFAM" id="SSF53448">
    <property type="entry name" value="Nucleotide-diphospho-sugar transferases"/>
    <property type="match status" value="1"/>
</dbReference>
<dbReference type="Gene3D" id="3.90.550.10">
    <property type="entry name" value="Spore Coat Polysaccharide Biosynthesis Protein SpsA, Chain A"/>
    <property type="match status" value="1"/>
</dbReference>
<dbReference type="InterPro" id="IPR001173">
    <property type="entry name" value="Glyco_trans_2-like"/>
</dbReference>
<evidence type="ECO:0000313" key="2">
    <source>
        <dbReference type="EMBL" id="QNO45274.1"/>
    </source>
</evidence>
<dbReference type="CDD" id="cd00761">
    <property type="entry name" value="Glyco_tranf_GTA_type"/>
    <property type="match status" value="1"/>
</dbReference>
<reference evidence="2" key="1">
    <citation type="submission" date="2020-06" db="EMBL/GenBank/DDBJ databases">
        <title>Unique genomic features of the anaerobic methanotrophic archaea.</title>
        <authorList>
            <person name="Chadwick G.L."/>
            <person name="Skennerton C.T."/>
            <person name="Laso-Perez R."/>
            <person name="Leu A.O."/>
            <person name="Speth D.R."/>
            <person name="Yu H."/>
            <person name="Morgan-Lang C."/>
            <person name="Hatzenpichler R."/>
            <person name="Goudeau D."/>
            <person name="Malmstrom R."/>
            <person name="Brazelton W.J."/>
            <person name="Woyke T."/>
            <person name="Hallam S.J."/>
            <person name="Tyson G.W."/>
            <person name="Wegener G."/>
            <person name="Boetius A."/>
            <person name="Orphan V."/>
        </authorList>
    </citation>
    <scope>NUCLEOTIDE SEQUENCE</scope>
</reference>
<proteinExistence type="predicted"/>
<feature type="domain" description="Glycosyltransferase 2-like" evidence="1">
    <location>
        <begin position="4"/>
        <end position="185"/>
    </location>
</feature>
<dbReference type="Pfam" id="PF00535">
    <property type="entry name" value="Glycos_transf_2"/>
    <property type="match status" value="1"/>
</dbReference>